<evidence type="ECO:0008006" key="3">
    <source>
        <dbReference type="Google" id="ProtNLM"/>
    </source>
</evidence>
<sequence length="101" mass="11901">MSIIESRKSKDTLKVTLLNNFDILTRYKIESRTTKEIENLEIDFSNCKILDSEAVIFMYHWDKSGKTLKLINPPDILFEILEILELSDIWQLNYTITETKS</sequence>
<dbReference type="EMBL" id="JAALLT010000004">
    <property type="protein sequence ID" value="NGP77546.1"/>
    <property type="molecule type" value="Genomic_DNA"/>
</dbReference>
<evidence type="ECO:0000313" key="1">
    <source>
        <dbReference type="EMBL" id="NGP77546.1"/>
    </source>
</evidence>
<dbReference type="AlphaFoldDB" id="A0A6M1T0C9"/>
<keyword evidence="2" id="KW-1185">Reference proteome</keyword>
<dbReference type="InterPro" id="IPR036513">
    <property type="entry name" value="STAS_dom_sf"/>
</dbReference>
<name>A0A6M1T0C9_9BACT</name>
<reference evidence="1 2" key="1">
    <citation type="submission" date="2020-02" db="EMBL/GenBank/DDBJ databases">
        <title>Balneolaceae bacterium YR4-1, complete genome.</title>
        <authorList>
            <person name="Li Y."/>
            <person name="Wu S."/>
        </authorList>
    </citation>
    <scope>NUCLEOTIDE SEQUENCE [LARGE SCALE GENOMIC DNA]</scope>
    <source>
        <strain evidence="1 2">YR4-1</strain>
    </source>
</reference>
<accession>A0A6M1T0C9</accession>
<protein>
    <recommendedName>
        <fullName evidence="3">STAS domain-containing protein</fullName>
    </recommendedName>
</protein>
<proteinExistence type="predicted"/>
<comment type="caution">
    <text evidence="1">The sequence shown here is derived from an EMBL/GenBank/DDBJ whole genome shotgun (WGS) entry which is preliminary data.</text>
</comment>
<dbReference type="RefSeq" id="WP_165143046.1">
    <property type="nucleotide sequence ID" value="NZ_JAALLT010000004.1"/>
</dbReference>
<dbReference type="SUPFAM" id="SSF52091">
    <property type="entry name" value="SpoIIaa-like"/>
    <property type="match status" value="1"/>
</dbReference>
<dbReference type="Proteomes" id="UP000473278">
    <property type="component" value="Unassembled WGS sequence"/>
</dbReference>
<organism evidence="1 2">
    <name type="scientific">Halalkalibaculum roseum</name>
    <dbReference type="NCBI Taxonomy" id="2709311"/>
    <lineage>
        <taxon>Bacteria</taxon>
        <taxon>Pseudomonadati</taxon>
        <taxon>Balneolota</taxon>
        <taxon>Balneolia</taxon>
        <taxon>Balneolales</taxon>
        <taxon>Balneolaceae</taxon>
        <taxon>Halalkalibaculum</taxon>
    </lineage>
</organism>
<gene>
    <name evidence="1" type="ORF">G3570_12935</name>
</gene>
<evidence type="ECO:0000313" key="2">
    <source>
        <dbReference type="Proteomes" id="UP000473278"/>
    </source>
</evidence>